<sequence length="292" mass="32323">MPGRKPAPTIRLRRLAAELRRLREDADLTREEVVERTGINTATLYRIEAARVRPQPRTLATLLEVYRAPEPKRAELSTLLKDAKQRSWLNTLASELPEHYASYIEFETEANAVLNYECLFVPGLLQTEDYARAVIQGTLPDATKDEVENRVEARMRRQAILAGDDPLTFWGIVDEGALRRAVGGTDVMRAQLKHLLDVAQQPNVTFQVVPFEAGAHVGMPGSFSLMRFPEAVGPDVVYIDSQAGDIFLEEEVDTGRYTLVCEHLRAVALSPSASAELVATVAKRGLSRGGAS</sequence>
<dbReference type="Gene3D" id="1.10.260.40">
    <property type="entry name" value="lambda repressor-like DNA-binding domains"/>
    <property type="match status" value="1"/>
</dbReference>
<name>A0ABW1AI94_9ACTN</name>
<dbReference type="PROSITE" id="PS50943">
    <property type="entry name" value="HTH_CROC1"/>
    <property type="match status" value="1"/>
</dbReference>
<protein>
    <submittedName>
        <fullName evidence="2">Helix-turn-helix domain-containing protein</fullName>
    </submittedName>
</protein>
<dbReference type="InterPro" id="IPR010982">
    <property type="entry name" value="Lambda_DNA-bd_dom_sf"/>
</dbReference>
<accession>A0ABW1AI94</accession>
<keyword evidence="3" id="KW-1185">Reference proteome</keyword>
<dbReference type="InterPro" id="IPR043917">
    <property type="entry name" value="DUF5753"/>
</dbReference>
<comment type="caution">
    <text evidence="2">The sequence shown here is derived from an EMBL/GenBank/DDBJ whole genome shotgun (WGS) entry which is preliminary data.</text>
</comment>
<proteinExistence type="predicted"/>
<evidence type="ECO:0000259" key="1">
    <source>
        <dbReference type="PROSITE" id="PS50943"/>
    </source>
</evidence>
<evidence type="ECO:0000313" key="2">
    <source>
        <dbReference type="EMBL" id="MFC5754296.1"/>
    </source>
</evidence>
<dbReference type="EMBL" id="JBHSON010000146">
    <property type="protein sequence ID" value="MFC5754296.1"/>
    <property type="molecule type" value="Genomic_DNA"/>
</dbReference>
<feature type="domain" description="HTH cro/C1-type" evidence="1">
    <location>
        <begin position="19"/>
        <end position="73"/>
    </location>
</feature>
<dbReference type="RefSeq" id="WP_378292243.1">
    <property type="nucleotide sequence ID" value="NZ_JBHSON010000146.1"/>
</dbReference>
<dbReference type="CDD" id="cd00093">
    <property type="entry name" value="HTH_XRE"/>
    <property type="match status" value="1"/>
</dbReference>
<dbReference type="SMART" id="SM00530">
    <property type="entry name" value="HTH_XRE"/>
    <property type="match status" value="1"/>
</dbReference>
<evidence type="ECO:0000313" key="3">
    <source>
        <dbReference type="Proteomes" id="UP001596074"/>
    </source>
</evidence>
<dbReference type="Proteomes" id="UP001596074">
    <property type="component" value="Unassembled WGS sequence"/>
</dbReference>
<dbReference type="Pfam" id="PF19054">
    <property type="entry name" value="DUF5753"/>
    <property type="match status" value="1"/>
</dbReference>
<dbReference type="Pfam" id="PF13560">
    <property type="entry name" value="HTH_31"/>
    <property type="match status" value="1"/>
</dbReference>
<dbReference type="SUPFAM" id="SSF47413">
    <property type="entry name" value="lambda repressor-like DNA-binding domains"/>
    <property type="match status" value="1"/>
</dbReference>
<organism evidence="2 3">
    <name type="scientific">Actinomadura rugatobispora</name>
    <dbReference type="NCBI Taxonomy" id="1994"/>
    <lineage>
        <taxon>Bacteria</taxon>
        <taxon>Bacillati</taxon>
        <taxon>Actinomycetota</taxon>
        <taxon>Actinomycetes</taxon>
        <taxon>Streptosporangiales</taxon>
        <taxon>Thermomonosporaceae</taxon>
        <taxon>Actinomadura</taxon>
    </lineage>
</organism>
<reference evidence="3" key="1">
    <citation type="journal article" date="2019" name="Int. J. Syst. Evol. Microbiol.">
        <title>The Global Catalogue of Microorganisms (GCM) 10K type strain sequencing project: providing services to taxonomists for standard genome sequencing and annotation.</title>
        <authorList>
            <consortium name="The Broad Institute Genomics Platform"/>
            <consortium name="The Broad Institute Genome Sequencing Center for Infectious Disease"/>
            <person name="Wu L."/>
            <person name="Ma J."/>
        </authorList>
    </citation>
    <scope>NUCLEOTIDE SEQUENCE [LARGE SCALE GENOMIC DNA]</scope>
    <source>
        <strain evidence="3">KCTC 42087</strain>
    </source>
</reference>
<gene>
    <name evidence="2" type="ORF">ACFPZN_52510</name>
</gene>
<dbReference type="InterPro" id="IPR001387">
    <property type="entry name" value="Cro/C1-type_HTH"/>
</dbReference>